<feature type="region of interest" description="Disordered" evidence="1">
    <location>
        <begin position="57"/>
        <end position="323"/>
    </location>
</feature>
<sequence length="323" mass="34996">ALRRRGPAAVLVAVRQPRRRAAAADHRLHDLGSGLRPDPAALRRALRLHHLRQPRVGALGLADPPRLDARARGGRAAGPRRGGRGERARLRPVDGRDDRPGARHPLPGARARARAGRNDARWPARRAPDPARARCAGGGGGGRRARAGAPRARADALLTGVPRAPPRPRARAAAPLRRAPRQAAGRLRALVGDRLPRHGLAAAERPGADARHPRRPGHDGAARQRAAARRADPGRRARGRRGQRPRLPARGARGVLRGARGVARPARADRAWRPQRRPRRARRAAHARARAPDRRPADGAQPHRDRGRAAASARPTTRYAFRL</sequence>
<feature type="non-terminal residue" evidence="2">
    <location>
        <position position="1"/>
    </location>
</feature>
<gene>
    <name evidence="2" type="ORF">AVDCRST_MAG30-208</name>
</gene>
<dbReference type="AlphaFoldDB" id="A0A6J4RH12"/>
<feature type="compositionally biased region" description="Low complexity" evidence="1">
    <location>
        <begin position="245"/>
        <end position="265"/>
    </location>
</feature>
<feature type="compositionally biased region" description="Basic and acidic residues" evidence="1">
    <location>
        <begin position="116"/>
        <end position="132"/>
    </location>
</feature>
<feature type="compositionally biased region" description="Basic residues" evidence="1">
    <location>
        <begin position="273"/>
        <end position="289"/>
    </location>
</feature>
<organism evidence="2">
    <name type="scientific">uncultured Solirubrobacteraceae bacterium</name>
    <dbReference type="NCBI Taxonomy" id="1162706"/>
    <lineage>
        <taxon>Bacteria</taxon>
        <taxon>Bacillati</taxon>
        <taxon>Actinomycetota</taxon>
        <taxon>Thermoleophilia</taxon>
        <taxon>Solirubrobacterales</taxon>
        <taxon>Solirubrobacteraceae</taxon>
        <taxon>environmental samples</taxon>
    </lineage>
</organism>
<feature type="compositionally biased region" description="Basic and acidic residues" evidence="1">
    <location>
        <begin position="83"/>
        <end position="101"/>
    </location>
</feature>
<reference evidence="2" key="1">
    <citation type="submission" date="2020-02" db="EMBL/GenBank/DDBJ databases">
        <authorList>
            <person name="Meier V. D."/>
        </authorList>
    </citation>
    <scope>NUCLEOTIDE SEQUENCE</scope>
    <source>
        <strain evidence="2">AVDCRST_MAG30</strain>
    </source>
</reference>
<evidence type="ECO:0000313" key="2">
    <source>
        <dbReference type="EMBL" id="CAA9472501.1"/>
    </source>
</evidence>
<feature type="non-terminal residue" evidence="2">
    <location>
        <position position="323"/>
    </location>
</feature>
<name>A0A6J4RH12_9ACTN</name>
<feature type="compositionally biased region" description="Low complexity" evidence="1">
    <location>
        <begin position="171"/>
        <end position="190"/>
    </location>
</feature>
<evidence type="ECO:0000256" key="1">
    <source>
        <dbReference type="SAM" id="MobiDB-lite"/>
    </source>
</evidence>
<dbReference type="EMBL" id="CADCVS010000039">
    <property type="protein sequence ID" value="CAA9472501.1"/>
    <property type="molecule type" value="Genomic_DNA"/>
</dbReference>
<feature type="compositionally biased region" description="Basic and acidic residues" evidence="1">
    <location>
        <begin position="206"/>
        <end position="222"/>
    </location>
</feature>
<feature type="compositionally biased region" description="Basic and acidic residues" evidence="1">
    <location>
        <begin position="290"/>
        <end position="308"/>
    </location>
</feature>
<accession>A0A6J4RH12</accession>
<protein>
    <submittedName>
        <fullName evidence="2">Uncharacterized protein</fullName>
    </submittedName>
</protein>
<proteinExistence type="predicted"/>